<feature type="domain" description="Glycosyltransferase subfamily 4-like N-terminal" evidence="2">
    <location>
        <begin position="23"/>
        <end position="209"/>
    </location>
</feature>
<dbReference type="InterPro" id="IPR001296">
    <property type="entry name" value="Glyco_trans_1"/>
</dbReference>
<dbReference type="InterPro" id="IPR050194">
    <property type="entry name" value="Glycosyltransferase_grp1"/>
</dbReference>
<dbReference type="PANTHER" id="PTHR45947">
    <property type="entry name" value="SULFOQUINOVOSYL TRANSFERASE SQD2"/>
    <property type="match status" value="1"/>
</dbReference>
<gene>
    <name evidence="3" type="primary">cotSA</name>
    <name evidence="3" type="ORF">Pla133_18460</name>
</gene>
<dbReference type="AlphaFoldDB" id="A0A518BIG2"/>
<feature type="domain" description="Glycosyl transferase family 1" evidence="1">
    <location>
        <begin position="231"/>
        <end position="386"/>
    </location>
</feature>
<name>A0A518BIG2_9BACT</name>
<reference evidence="3 4" key="1">
    <citation type="submission" date="2019-02" db="EMBL/GenBank/DDBJ databases">
        <title>Deep-cultivation of Planctomycetes and their phenomic and genomic characterization uncovers novel biology.</title>
        <authorList>
            <person name="Wiegand S."/>
            <person name="Jogler M."/>
            <person name="Boedeker C."/>
            <person name="Pinto D."/>
            <person name="Vollmers J."/>
            <person name="Rivas-Marin E."/>
            <person name="Kohn T."/>
            <person name="Peeters S.H."/>
            <person name="Heuer A."/>
            <person name="Rast P."/>
            <person name="Oberbeckmann S."/>
            <person name="Bunk B."/>
            <person name="Jeske O."/>
            <person name="Meyerdierks A."/>
            <person name="Storesund J.E."/>
            <person name="Kallscheuer N."/>
            <person name="Luecker S."/>
            <person name="Lage O.M."/>
            <person name="Pohl T."/>
            <person name="Merkel B.J."/>
            <person name="Hornburger P."/>
            <person name="Mueller R.-W."/>
            <person name="Bruemmer F."/>
            <person name="Labrenz M."/>
            <person name="Spormann A.M."/>
            <person name="Op den Camp H."/>
            <person name="Overmann J."/>
            <person name="Amann R."/>
            <person name="Jetten M.S.M."/>
            <person name="Mascher T."/>
            <person name="Medema M.H."/>
            <person name="Devos D.P."/>
            <person name="Kaster A.-K."/>
            <person name="Ovreas L."/>
            <person name="Rohde M."/>
            <person name="Galperin M.Y."/>
            <person name="Jogler C."/>
        </authorList>
    </citation>
    <scope>NUCLEOTIDE SEQUENCE [LARGE SCALE GENOMIC DNA]</scope>
    <source>
        <strain evidence="3 4">Pla133</strain>
    </source>
</reference>
<evidence type="ECO:0000259" key="2">
    <source>
        <dbReference type="Pfam" id="PF13439"/>
    </source>
</evidence>
<protein>
    <submittedName>
        <fullName evidence="3">Spore coat protein SA</fullName>
        <ecNumber evidence="3">2.4.-.-</ecNumber>
    </submittedName>
</protein>
<evidence type="ECO:0000313" key="3">
    <source>
        <dbReference type="EMBL" id="QDU66770.1"/>
    </source>
</evidence>
<organism evidence="3 4">
    <name type="scientific">Engelhardtia mirabilis</name>
    <dbReference type="NCBI Taxonomy" id="2528011"/>
    <lineage>
        <taxon>Bacteria</taxon>
        <taxon>Pseudomonadati</taxon>
        <taxon>Planctomycetota</taxon>
        <taxon>Planctomycetia</taxon>
        <taxon>Planctomycetia incertae sedis</taxon>
        <taxon>Engelhardtia</taxon>
    </lineage>
</organism>
<dbReference type="Pfam" id="PF00534">
    <property type="entry name" value="Glycos_transf_1"/>
    <property type="match status" value="1"/>
</dbReference>
<dbReference type="GO" id="GO:0016757">
    <property type="term" value="F:glycosyltransferase activity"/>
    <property type="evidence" value="ECO:0007669"/>
    <property type="project" value="UniProtKB-KW"/>
</dbReference>
<sequence length="418" mass="45672">MKDGVRPLRVLLATLRYPPHVAGGYEQLAQDVAEGLRARGHRVDVLCGNSADLAGIEGCHPRLAPAIDTDENLFELGYRSGNLERLKLHFHRPANAEATRRVIQAVRPDVFLYLNLALVSLAPLLAAKRAGLPRVGIVCDLWPGNHWLRDWRERGGKTGRLRLLELAWRLWSRHVGWGRVLTPSDAMRGALAAEGLDPAIVERLPTGITPAIEERAFAHSIAVRRQGEPLRIASTSMLWEGKGVHVLLEAAALAVEQGVDLQLRLAGGGEGEYLQRLRRLAGVPALGGRVEFLGLLPQTELDGLLRTSHVFAFPSLWHEPYARGPMEAMAFGLALVATDAGGTPEQFEHDASGLLVPAGDPRAMADAFVRLDRDELLRERLAADARVHARTHFSIDRFLEGLEAILVESADGIGGAKR</sequence>
<dbReference type="PANTHER" id="PTHR45947:SF13">
    <property type="entry name" value="TRANSFERASE"/>
    <property type="match status" value="1"/>
</dbReference>
<dbReference type="InterPro" id="IPR028098">
    <property type="entry name" value="Glyco_trans_4-like_N"/>
</dbReference>
<dbReference type="RefSeq" id="WP_419192273.1">
    <property type="nucleotide sequence ID" value="NZ_CP036287.1"/>
</dbReference>
<dbReference type="Proteomes" id="UP000316921">
    <property type="component" value="Chromosome"/>
</dbReference>
<keyword evidence="3" id="KW-0808">Transferase</keyword>
<dbReference type="EC" id="2.4.-.-" evidence="3"/>
<dbReference type="SUPFAM" id="SSF53756">
    <property type="entry name" value="UDP-Glycosyltransferase/glycogen phosphorylase"/>
    <property type="match status" value="1"/>
</dbReference>
<keyword evidence="3" id="KW-0946">Virion</keyword>
<keyword evidence="3" id="KW-0167">Capsid protein</keyword>
<evidence type="ECO:0000259" key="1">
    <source>
        <dbReference type="Pfam" id="PF00534"/>
    </source>
</evidence>
<dbReference type="Pfam" id="PF13439">
    <property type="entry name" value="Glyco_transf_4"/>
    <property type="match status" value="1"/>
</dbReference>
<evidence type="ECO:0000313" key="4">
    <source>
        <dbReference type="Proteomes" id="UP000316921"/>
    </source>
</evidence>
<dbReference type="Gene3D" id="3.40.50.2000">
    <property type="entry name" value="Glycogen Phosphorylase B"/>
    <property type="match status" value="2"/>
</dbReference>
<keyword evidence="4" id="KW-1185">Reference proteome</keyword>
<dbReference type="CDD" id="cd03801">
    <property type="entry name" value="GT4_PimA-like"/>
    <property type="match status" value="1"/>
</dbReference>
<accession>A0A518BIG2</accession>
<dbReference type="EMBL" id="CP036287">
    <property type="protein sequence ID" value="QDU66770.1"/>
    <property type="molecule type" value="Genomic_DNA"/>
</dbReference>
<dbReference type="KEGG" id="pbap:Pla133_18460"/>
<proteinExistence type="predicted"/>
<keyword evidence="3" id="KW-0328">Glycosyltransferase</keyword>